<sequence length="182" mass="20819">MQRNYLCALLLLIQCLASLAAPTPKTSTATDEARERLALEARAETERLLNTLFRSQIDYFSRVKTKLGPQTKRARDIDAYIARLNEAIAVKDIAQKDQMWLNIFQEFNKSPLLLNKKSETDLSNDEFANLLLDSNLQEITSKFLTDLGDYFVKMARASTNAVEVAISEYMKNKREALFNFIK</sequence>
<dbReference type="GeneID" id="115626182"/>
<gene>
    <name evidence="3" type="primary">LOC115626182</name>
</gene>
<protein>
    <submittedName>
        <fullName evidence="3">Uncharacterized protein LOC115626182</fullName>
    </submittedName>
</protein>
<keyword evidence="1" id="KW-0732">Signal</keyword>
<accession>A0A6J2TMR4</accession>
<evidence type="ECO:0000313" key="2">
    <source>
        <dbReference type="Proteomes" id="UP000504634"/>
    </source>
</evidence>
<dbReference type="AlphaFoldDB" id="A0A6J2TMR4"/>
<dbReference type="RefSeq" id="XP_030377319.1">
    <property type="nucleotide sequence ID" value="XM_030521459.1"/>
</dbReference>
<feature type="signal peptide" evidence="1">
    <location>
        <begin position="1"/>
        <end position="20"/>
    </location>
</feature>
<name>A0A6J2TMR4_DROLE</name>
<feature type="chain" id="PRO_5026818832" evidence="1">
    <location>
        <begin position="21"/>
        <end position="182"/>
    </location>
</feature>
<reference evidence="3" key="1">
    <citation type="submission" date="2025-08" db="UniProtKB">
        <authorList>
            <consortium name="RefSeq"/>
        </authorList>
    </citation>
    <scope>IDENTIFICATION</scope>
    <source>
        <strain evidence="3">11010-0011.00</strain>
        <tissue evidence="3">Whole body</tissue>
    </source>
</reference>
<evidence type="ECO:0000256" key="1">
    <source>
        <dbReference type="SAM" id="SignalP"/>
    </source>
</evidence>
<proteinExistence type="predicted"/>
<keyword evidence="2" id="KW-1185">Reference proteome</keyword>
<evidence type="ECO:0000313" key="3">
    <source>
        <dbReference type="RefSeq" id="XP_030377319.1"/>
    </source>
</evidence>
<organism evidence="2 3">
    <name type="scientific">Drosophila lebanonensis</name>
    <name type="common">Fruit fly</name>
    <name type="synonym">Scaptodrosophila lebanonensis</name>
    <dbReference type="NCBI Taxonomy" id="7225"/>
    <lineage>
        <taxon>Eukaryota</taxon>
        <taxon>Metazoa</taxon>
        <taxon>Ecdysozoa</taxon>
        <taxon>Arthropoda</taxon>
        <taxon>Hexapoda</taxon>
        <taxon>Insecta</taxon>
        <taxon>Pterygota</taxon>
        <taxon>Neoptera</taxon>
        <taxon>Endopterygota</taxon>
        <taxon>Diptera</taxon>
        <taxon>Brachycera</taxon>
        <taxon>Muscomorpha</taxon>
        <taxon>Ephydroidea</taxon>
        <taxon>Drosophilidae</taxon>
        <taxon>Scaptodrosophila</taxon>
    </lineage>
</organism>
<dbReference type="Proteomes" id="UP000504634">
    <property type="component" value="Unplaced"/>
</dbReference>
<dbReference type="OrthoDB" id="7979796at2759"/>